<name>A0ABN9Q8G7_9DINO</name>
<organism evidence="6 7">
    <name type="scientific">Prorocentrum cordatum</name>
    <dbReference type="NCBI Taxonomy" id="2364126"/>
    <lineage>
        <taxon>Eukaryota</taxon>
        <taxon>Sar</taxon>
        <taxon>Alveolata</taxon>
        <taxon>Dinophyceae</taxon>
        <taxon>Prorocentrales</taxon>
        <taxon>Prorocentraceae</taxon>
        <taxon>Prorocentrum</taxon>
    </lineage>
</organism>
<feature type="region of interest" description="Disordered" evidence="4">
    <location>
        <begin position="28"/>
        <end position="81"/>
    </location>
</feature>
<comment type="similarity">
    <text evidence="1">Belongs to the eukaryotic initiation factor 4G family.</text>
</comment>
<evidence type="ECO:0000256" key="4">
    <source>
        <dbReference type="SAM" id="MobiDB-lite"/>
    </source>
</evidence>
<feature type="region of interest" description="Disordered" evidence="4">
    <location>
        <begin position="270"/>
        <end position="300"/>
    </location>
</feature>
<evidence type="ECO:0000313" key="7">
    <source>
        <dbReference type="Proteomes" id="UP001189429"/>
    </source>
</evidence>
<dbReference type="SUPFAM" id="SSF48371">
    <property type="entry name" value="ARM repeat"/>
    <property type="match status" value="1"/>
</dbReference>
<keyword evidence="2" id="KW-0396">Initiation factor</keyword>
<evidence type="ECO:0000256" key="3">
    <source>
        <dbReference type="ARBA" id="ARBA00022917"/>
    </source>
</evidence>
<sequence length="391" mass="42803">MTTTTTTTTTGDLGFLFAAQVARRASGKLATLTTPPRSPASTCASASELSSSPTSWAMQQKLRRQNSGETPKVQDGFAPESPVSDAEIRRRVKSILNKLTPEKFDKLLVQMAQCGACTCSHLDTLAQAIFQEASVQHNFAGMYADLCACLVVSFGEGGCFLGNALLNQCWELFRESLQPEPEALDSEGPEAGPRLRAAPLEAMVLAAETASMLEQMQTNLHLSLAAAIDTRTLYKDTLKNATPQIHETGQTDMIQFPSGDEARRFRLRYSQQGSQWTNKRDGKTTESRARGDLSPEGRARNRTIAKDRQPYRAHAQDAPVLNENFYIRANGFKGVMSLTNEQDIWPIIHLLCVTDDHYHSEADGVELRQWGLDVAAVNAILAATDKNPGAI</sequence>
<evidence type="ECO:0000313" key="6">
    <source>
        <dbReference type="EMBL" id="CAK0800803.1"/>
    </source>
</evidence>
<dbReference type="Gene3D" id="1.25.40.180">
    <property type="match status" value="1"/>
</dbReference>
<feature type="compositionally biased region" description="Basic and acidic residues" evidence="4">
    <location>
        <begin position="278"/>
        <end position="300"/>
    </location>
</feature>
<dbReference type="PANTHER" id="PTHR23253:SF9">
    <property type="entry name" value="EUKARYOTIC TRANSLATION INITIATION FACTOR 4 GAMMA 2"/>
    <property type="match status" value="1"/>
</dbReference>
<keyword evidence="7" id="KW-1185">Reference proteome</keyword>
<evidence type="ECO:0000256" key="2">
    <source>
        <dbReference type="ARBA" id="ARBA00022540"/>
    </source>
</evidence>
<dbReference type="Proteomes" id="UP001189429">
    <property type="component" value="Unassembled WGS sequence"/>
</dbReference>
<evidence type="ECO:0000256" key="1">
    <source>
        <dbReference type="ARBA" id="ARBA00005775"/>
    </source>
</evidence>
<evidence type="ECO:0000259" key="5">
    <source>
        <dbReference type="Pfam" id="PF02854"/>
    </source>
</evidence>
<keyword evidence="3" id="KW-0648">Protein biosynthesis</keyword>
<dbReference type="Pfam" id="PF02854">
    <property type="entry name" value="MIF4G"/>
    <property type="match status" value="1"/>
</dbReference>
<dbReference type="InterPro" id="IPR016024">
    <property type="entry name" value="ARM-type_fold"/>
</dbReference>
<reference evidence="6" key="1">
    <citation type="submission" date="2023-10" db="EMBL/GenBank/DDBJ databases">
        <authorList>
            <person name="Chen Y."/>
            <person name="Shah S."/>
            <person name="Dougan E. K."/>
            <person name="Thang M."/>
            <person name="Chan C."/>
        </authorList>
    </citation>
    <scope>NUCLEOTIDE SEQUENCE [LARGE SCALE GENOMIC DNA]</scope>
</reference>
<accession>A0ABN9Q8G7</accession>
<dbReference type="EMBL" id="CAUYUJ010002447">
    <property type="protein sequence ID" value="CAK0800803.1"/>
    <property type="molecule type" value="Genomic_DNA"/>
</dbReference>
<comment type="caution">
    <text evidence="6">The sequence shown here is derived from an EMBL/GenBank/DDBJ whole genome shotgun (WGS) entry which is preliminary data.</text>
</comment>
<feature type="compositionally biased region" description="Low complexity" evidence="4">
    <location>
        <begin position="40"/>
        <end position="57"/>
    </location>
</feature>
<feature type="domain" description="MIF4G" evidence="5">
    <location>
        <begin position="90"/>
        <end position="175"/>
    </location>
</feature>
<dbReference type="InterPro" id="IPR003890">
    <property type="entry name" value="MIF4G-like_typ-3"/>
</dbReference>
<proteinExistence type="inferred from homology"/>
<protein>
    <recommendedName>
        <fullName evidence="5">MIF4G domain-containing protein</fullName>
    </recommendedName>
</protein>
<gene>
    <name evidence="6" type="ORF">PCOR1329_LOCUS8850</name>
</gene>
<dbReference type="PANTHER" id="PTHR23253">
    <property type="entry name" value="EUKARYOTIC TRANSLATION INITIATION FACTOR 4 GAMMA"/>
    <property type="match status" value="1"/>
</dbReference>